<name>A0A9E7ZL26_9HYPH</name>
<feature type="chain" id="PRO_5039293163" description="DUF5666 domain-containing protein" evidence="2">
    <location>
        <begin position="28"/>
        <end position="383"/>
    </location>
</feature>
<feature type="compositionally biased region" description="Gly residues" evidence="1">
    <location>
        <begin position="308"/>
        <end position="383"/>
    </location>
</feature>
<dbReference type="AlphaFoldDB" id="A0A9E7ZL26"/>
<proteinExistence type="predicted"/>
<evidence type="ECO:0000256" key="2">
    <source>
        <dbReference type="SAM" id="SignalP"/>
    </source>
</evidence>
<feature type="signal peptide" evidence="2">
    <location>
        <begin position="1"/>
        <end position="27"/>
    </location>
</feature>
<feature type="region of interest" description="Disordered" evidence="1">
    <location>
        <begin position="299"/>
        <end position="383"/>
    </location>
</feature>
<evidence type="ECO:0008006" key="4">
    <source>
        <dbReference type="Google" id="ProtNLM"/>
    </source>
</evidence>
<dbReference type="EMBL" id="CP102774">
    <property type="protein sequence ID" value="UZF86813.1"/>
    <property type="molecule type" value="Genomic_DNA"/>
</dbReference>
<accession>A0A9E7ZL26</accession>
<organism evidence="3">
    <name type="scientific">Bosea sp. NBC_00436</name>
    <dbReference type="NCBI Taxonomy" id="2969620"/>
    <lineage>
        <taxon>Bacteria</taxon>
        <taxon>Pseudomonadati</taxon>
        <taxon>Pseudomonadota</taxon>
        <taxon>Alphaproteobacteria</taxon>
        <taxon>Hyphomicrobiales</taxon>
        <taxon>Boseaceae</taxon>
        <taxon>Bosea</taxon>
    </lineage>
</organism>
<evidence type="ECO:0000313" key="3">
    <source>
        <dbReference type="EMBL" id="UZF86813.1"/>
    </source>
</evidence>
<evidence type="ECO:0000256" key="1">
    <source>
        <dbReference type="SAM" id="MobiDB-lite"/>
    </source>
</evidence>
<sequence length="383" mass="38214">MSKRPALTRRALLASLGTALAWRPALAAPERPREVGIGGTGFAPEGNAGSDRGIGGTGFVGTIQRFGSIIVNDSRIAYPQDVPVTIDGLARSARDLCIGHVVRVVARPDDSGLVTNTIAVEREVVGPVTAVYRDGIDVLGQPVQTQPGQQSQGWRKGERVAVSGLRRVDGTIVASLVERAGEGVERVVGIVEKDDDGLWIGGLQLLGVDEAIVGRRVAVAGRIARSGFQGSAIAPASPLPATGAFSVESYLRGGEGQLLLGSGLSLRSEAFSYDLSPWQDVRAVLDGRIGPDGIPSIDNLRFARPDGDGGGNGGGATGGQSFGPGGFGHGGFSSGPGGFGPGGRGEMSGHGGHGGMGPAGAGSGGHGGGGPGGGGSGGAGPGR</sequence>
<gene>
    <name evidence="3" type="ORF">NWE54_24170</name>
</gene>
<reference evidence="3" key="1">
    <citation type="submission" date="2022-08" db="EMBL/GenBank/DDBJ databases">
        <title>Complete Genome Sequences of 2 Bosea sp. soil isolates.</title>
        <authorList>
            <person name="Alvarez Arevalo M."/>
            <person name="Sterndorff E.B."/>
            <person name="Faurdal D."/>
            <person name="Joergensen T.S."/>
            <person name="Weber T."/>
        </authorList>
    </citation>
    <scope>NUCLEOTIDE SEQUENCE</scope>
    <source>
        <strain evidence="3">NBC_00436</strain>
    </source>
</reference>
<keyword evidence="2" id="KW-0732">Signal</keyword>
<protein>
    <recommendedName>
        <fullName evidence="4">DUF5666 domain-containing protein</fullName>
    </recommendedName>
</protein>